<evidence type="ECO:0000256" key="2">
    <source>
        <dbReference type="ARBA" id="ARBA00012528"/>
    </source>
</evidence>
<proteinExistence type="predicted"/>
<reference evidence="6 7" key="1">
    <citation type="submission" date="2014-04" db="EMBL/GenBank/DDBJ databases">
        <title>Marinobacterium kochiensis sp. nov., isolated from sediment sample collected from Kochi backwaters in Kerala, India.</title>
        <authorList>
            <person name="Singh A."/>
            <person name="Pinnaka A.K."/>
        </authorList>
    </citation>
    <scope>NUCLEOTIDE SEQUENCE [LARGE SCALE GENOMIC DNA]</scope>
    <source>
        <strain evidence="6 7">AK27</strain>
    </source>
</reference>
<feature type="transmembrane region" description="Helical" evidence="4">
    <location>
        <begin position="153"/>
        <end position="173"/>
    </location>
</feature>
<comment type="caution">
    <text evidence="6">The sequence shown here is derived from an EMBL/GenBank/DDBJ whole genome shotgun (WGS) entry which is preliminary data.</text>
</comment>
<evidence type="ECO:0000313" key="7">
    <source>
        <dbReference type="Proteomes" id="UP000028252"/>
    </source>
</evidence>
<dbReference type="PANTHER" id="PTHR45138">
    <property type="entry name" value="REGULATORY COMPONENTS OF SENSORY TRANSDUCTION SYSTEM"/>
    <property type="match status" value="1"/>
</dbReference>
<evidence type="ECO:0000256" key="1">
    <source>
        <dbReference type="ARBA" id="ARBA00001946"/>
    </source>
</evidence>
<evidence type="ECO:0000256" key="4">
    <source>
        <dbReference type="SAM" id="Phobius"/>
    </source>
</evidence>
<dbReference type="STRING" id="1232683.ADIMK_3580"/>
<organism evidence="6 7">
    <name type="scientific">Marinobacterium lacunae</name>
    <dbReference type="NCBI Taxonomy" id="1232683"/>
    <lineage>
        <taxon>Bacteria</taxon>
        <taxon>Pseudomonadati</taxon>
        <taxon>Pseudomonadota</taxon>
        <taxon>Gammaproteobacteria</taxon>
        <taxon>Oceanospirillales</taxon>
        <taxon>Oceanospirillaceae</taxon>
        <taxon>Marinobacterium</taxon>
    </lineage>
</organism>
<dbReference type="InterPro" id="IPR008979">
    <property type="entry name" value="Galactose-bd-like_sf"/>
</dbReference>
<comment type="cofactor">
    <cofactor evidence="1">
        <name>Mg(2+)</name>
        <dbReference type="ChEBI" id="CHEBI:18420"/>
    </cofactor>
</comment>
<keyword evidence="4" id="KW-0472">Membrane</keyword>
<protein>
    <recommendedName>
        <fullName evidence="2">diguanylate cyclase</fullName>
        <ecNumber evidence="2">2.7.7.65</ecNumber>
    </recommendedName>
</protein>
<dbReference type="CDD" id="cd01949">
    <property type="entry name" value="GGDEF"/>
    <property type="match status" value="1"/>
</dbReference>
<dbReference type="InterPro" id="IPR043128">
    <property type="entry name" value="Rev_trsase/Diguanyl_cyclase"/>
</dbReference>
<evidence type="ECO:0000256" key="3">
    <source>
        <dbReference type="ARBA" id="ARBA00034247"/>
    </source>
</evidence>
<dbReference type="Gene3D" id="3.30.70.270">
    <property type="match status" value="1"/>
</dbReference>
<feature type="transmembrane region" description="Helical" evidence="4">
    <location>
        <begin position="331"/>
        <end position="352"/>
    </location>
</feature>
<dbReference type="EC" id="2.7.7.65" evidence="2"/>
<keyword evidence="4" id="KW-1133">Transmembrane helix</keyword>
<dbReference type="FunFam" id="3.30.70.270:FF:000001">
    <property type="entry name" value="Diguanylate cyclase domain protein"/>
    <property type="match status" value="1"/>
</dbReference>
<dbReference type="PANTHER" id="PTHR45138:SF9">
    <property type="entry name" value="DIGUANYLATE CYCLASE DGCM-RELATED"/>
    <property type="match status" value="1"/>
</dbReference>
<dbReference type="GO" id="GO:0005886">
    <property type="term" value="C:plasma membrane"/>
    <property type="evidence" value="ECO:0007669"/>
    <property type="project" value="TreeGrafter"/>
</dbReference>
<comment type="catalytic activity">
    <reaction evidence="3">
        <text>2 GTP = 3',3'-c-di-GMP + 2 diphosphate</text>
        <dbReference type="Rhea" id="RHEA:24898"/>
        <dbReference type="ChEBI" id="CHEBI:33019"/>
        <dbReference type="ChEBI" id="CHEBI:37565"/>
        <dbReference type="ChEBI" id="CHEBI:58805"/>
        <dbReference type="EC" id="2.7.7.65"/>
    </reaction>
</comment>
<sequence>MVLDKGWEYRWGDSPMVEGVPEWTRPEDKGQWRAIDFPSNPPGREGRENVWYRTTLPEGNWRDPVLYIFSIDLIAEVYVDGKRIYHYGEFDAEGKGAFAGWPWHMITLPAHSAGKPIYFRVFSNYLDIGLWGEVKVMERMSLLEQIIGDSIEGLIVGGFSILIALLALVFALMQTGWRTFVAVALYSVATAGMVISKSPANLLLLYKPLFWDYVGAVGYFLMPAAMALLLEQWFNSPVKRLYNWVWKFHLLFTAGALVLCLGGWAELSHIYPVFDAVFALTLVMLFVPTLGLFASASYDQRAIILAYAVLSILLLLDMGVAHGVLPWGQVPVAWGALLFSLSVVVIALRFFARSQRMLQEMNILLEQQVQERTEELKKLSYEDPLTGLKNRRYFDEVMAREVALAARQRRPLSLLICDIDKFKDFNDTYGHTAGDEALRRVACKMRESFRQTDIACRYGGEEFVIIMPDASSEDALKRAEELRRAVSMDSVVIDGQTLEPVTLSAGIASWPENVSEADSLLTSADKALYSAKRSGRDRVVSVQLVE</sequence>
<dbReference type="PROSITE" id="PS50887">
    <property type="entry name" value="GGDEF"/>
    <property type="match status" value="1"/>
</dbReference>
<gene>
    <name evidence="6" type="ORF">ADIMK_3580</name>
</gene>
<dbReference type="InterPro" id="IPR000160">
    <property type="entry name" value="GGDEF_dom"/>
</dbReference>
<evidence type="ECO:0000259" key="5">
    <source>
        <dbReference type="PROSITE" id="PS50887"/>
    </source>
</evidence>
<keyword evidence="7" id="KW-1185">Reference proteome</keyword>
<name>A0A081FUT5_9GAMM</name>
<dbReference type="NCBIfam" id="TIGR00254">
    <property type="entry name" value="GGDEF"/>
    <property type="match status" value="1"/>
</dbReference>
<accession>A0A081FUT5</accession>
<dbReference type="GO" id="GO:0043709">
    <property type="term" value="P:cell adhesion involved in single-species biofilm formation"/>
    <property type="evidence" value="ECO:0007669"/>
    <property type="project" value="TreeGrafter"/>
</dbReference>
<dbReference type="GO" id="GO:0052621">
    <property type="term" value="F:diguanylate cyclase activity"/>
    <property type="evidence" value="ECO:0007669"/>
    <property type="project" value="UniProtKB-EC"/>
</dbReference>
<dbReference type="Pfam" id="PF00990">
    <property type="entry name" value="GGDEF"/>
    <property type="match status" value="1"/>
</dbReference>
<dbReference type="Gene3D" id="2.60.120.260">
    <property type="entry name" value="Galactose-binding domain-like"/>
    <property type="match status" value="1"/>
</dbReference>
<dbReference type="InterPro" id="IPR050469">
    <property type="entry name" value="Diguanylate_Cyclase"/>
</dbReference>
<feature type="transmembrane region" description="Helical" evidence="4">
    <location>
        <begin position="180"/>
        <end position="198"/>
    </location>
</feature>
<dbReference type="eggNOG" id="COG3706">
    <property type="taxonomic scope" value="Bacteria"/>
</dbReference>
<dbReference type="EMBL" id="JMQN01000053">
    <property type="protein sequence ID" value="KEA62290.1"/>
    <property type="molecule type" value="Genomic_DNA"/>
</dbReference>
<dbReference type="AlphaFoldDB" id="A0A081FUT5"/>
<dbReference type="SUPFAM" id="SSF49785">
    <property type="entry name" value="Galactose-binding domain-like"/>
    <property type="match status" value="1"/>
</dbReference>
<keyword evidence="4" id="KW-0812">Transmembrane</keyword>
<feature type="transmembrane region" description="Helical" evidence="4">
    <location>
        <begin position="242"/>
        <end position="264"/>
    </location>
</feature>
<dbReference type="PATRIC" id="fig|1232683.4.peg.3521"/>
<dbReference type="Proteomes" id="UP000028252">
    <property type="component" value="Unassembled WGS sequence"/>
</dbReference>
<feature type="transmembrane region" description="Helical" evidence="4">
    <location>
        <begin position="210"/>
        <end position="230"/>
    </location>
</feature>
<evidence type="ECO:0000313" key="6">
    <source>
        <dbReference type="EMBL" id="KEA62290.1"/>
    </source>
</evidence>
<feature type="transmembrane region" description="Helical" evidence="4">
    <location>
        <begin position="270"/>
        <end position="293"/>
    </location>
</feature>
<dbReference type="InterPro" id="IPR029787">
    <property type="entry name" value="Nucleotide_cyclase"/>
</dbReference>
<dbReference type="SMART" id="SM00267">
    <property type="entry name" value="GGDEF"/>
    <property type="match status" value="1"/>
</dbReference>
<dbReference type="GO" id="GO:1902201">
    <property type="term" value="P:negative regulation of bacterial-type flagellum-dependent cell motility"/>
    <property type="evidence" value="ECO:0007669"/>
    <property type="project" value="TreeGrafter"/>
</dbReference>
<feature type="domain" description="GGDEF" evidence="5">
    <location>
        <begin position="410"/>
        <end position="544"/>
    </location>
</feature>
<dbReference type="SUPFAM" id="SSF55073">
    <property type="entry name" value="Nucleotide cyclase"/>
    <property type="match status" value="1"/>
</dbReference>
<feature type="transmembrane region" description="Helical" evidence="4">
    <location>
        <begin position="305"/>
        <end position="325"/>
    </location>
</feature>